<evidence type="ECO:0000313" key="3">
    <source>
        <dbReference type="Proteomes" id="UP000298263"/>
    </source>
</evidence>
<keyword evidence="1" id="KW-1133">Transmembrane helix</keyword>
<accession>A0A4Z0ZYH1</accession>
<keyword evidence="3" id="KW-1185">Reference proteome</keyword>
<evidence type="ECO:0000313" key="2">
    <source>
        <dbReference type="EMBL" id="TGL88392.1"/>
    </source>
</evidence>
<protein>
    <submittedName>
        <fullName evidence="2">Uncharacterized protein</fullName>
    </submittedName>
</protein>
<reference evidence="2" key="1">
    <citation type="journal article" date="2019" name="PLoS Negl. Trop. Dis.">
        <title>Revisiting the worldwide diversity of Leptospira species in the environment.</title>
        <authorList>
            <person name="Vincent A.T."/>
            <person name="Schiettekatte O."/>
            <person name="Bourhy P."/>
            <person name="Veyrier F.J."/>
            <person name="Picardeau M."/>
        </authorList>
    </citation>
    <scope>NUCLEOTIDE SEQUENCE [LARGE SCALE GENOMIC DNA]</scope>
    <source>
        <strain evidence="2">201702422</strain>
    </source>
</reference>
<keyword evidence="1" id="KW-0472">Membrane</keyword>
<dbReference type="RefSeq" id="WP_135588572.1">
    <property type="nucleotide sequence ID" value="NZ_RQGO01000017.1"/>
</dbReference>
<organism evidence="2 3">
    <name type="scientific">Leptospira congkakensis</name>
    <dbReference type="NCBI Taxonomy" id="2484932"/>
    <lineage>
        <taxon>Bacteria</taxon>
        <taxon>Pseudomonadati</taxon>
        <taxon>Spirochaetota</taxon>
        <taxon>Spirochaetia</taxon>
        <taxon>Leptospirales</taxon>
        <taxon>Leptospiraceae</taxon>
        <taxon>Leptospira</taxon>
    </lineage>
</organism>
<comment type="caution">
    <text evidence="2">The sequence shown here is derived from an EMBL/GenBank/DDBJ whole genome shotgun (WGS) entry which is preliminary data.</text>
</comment>
<evidence type="ECO:0000256" key="1">
    <source>
        <dbReference type="SAM" id="Phobius"/>
    </source>
</evidence>
<dbReference type="Proteomes" id="UP000298263">
    <property type="component" value="Unassembled WGS sequence"/>
</dbReference>
<feature type="transmembrane region" description="Helical" evidence="1">
    <location>
        <begin position="12"/>
        <end position="32"/>
    </location>
</feature>
<name>A0A4Z0ZYH1_9LEPT</name>
<sequence length="236" mass="28168">MLEIIYKENEKFILAIISVIVGWLLNTFNSIIKNNAEKIIIRNRTIAILYEIRFHLKKITEFSYYIDIFINEYLSKLNASDLRLDNIKLRALIHHFIESKKPFYQFKNIEQIRQLYNSQIMELISIHPILGYELIGMESKLLIDSDIDSIIDDLIQNINIKVNEEDKTEINKLKHKIKEYIINSSQIDIEKYIKKLAIRNGISKYITNRYYIYKTRNIDIIFIKKEIEKYTLTILG</sequence>
<proteinExistence type="predicted"/>
<dbReference type="EMBL" id="RQGP01000024">
    <property type="protein sequence ID" value="TGL88392.1"/>
    <property type="molecule type" value="Genomic_DNA"/>
</dbReference>
<gene>
    <name evidence="2" type="ORF">EHQ69_15340</name>
</gene>
<dbReference type="AlphaFoldDB" id="A0A4Z0ZYH1"/>
<keyword evidence="1" id="KW-0812">Transmembrane</keyword>